<dbReference type="Proteomes" id="UP001221597">
    <property type="component" value="Chromosome"/>
</dbReference>
<gene>
    <name evidence="1" type="ORF">P9989_07670</name>
</gene>
<protein>
    <submittedName>
        <fullName evidence="1">DUF3908 family protein</fullName>
    </submittedName>
</protein>
<accession>A0ABY8J2C1</accession>
<reference evidence="1 2" key="1">
    <citation type="submission" date="2023-04" db="EMBL/GenBank/DDBJ databases">
        <title>Genome sequence of Halobacillus naozhouensis KACC 21980.</title>
        <authorList>
            <person name="Kim S."/>
            <person name="Heo J."/>
            <person name="Kwon S.-W."/>
        </authorList>
    </citation>
    <scope>NUCLEOTIDE SEQUENCE [LARGE SCALE GENOMIC DNA]</scope>
    <source>
        <strain evidence="1 2">KCTC 13234</strain>
    </source>
</reference>
<evidence type="ECO:0000313" key="1">
    <source>
        <dbReference type="EMBL" id="WFT76231.1"/>
    </source>
</evidence>
<name>A0ABY8J2C1_9BACI</name>
<sequence length="139" mass="16199">MPEVNLQTFKEMMNKATFHDLSIEGQLHSLNHVVEEEKIEVFYAKNAFRDKSFSEVEVLIFEKDALLKFDFSIERSVNATIHHYRNIEDVKLTYNAEGQGMLNIKFAGNEQILLDSSEDLGRRNEECKKKILSVFKLLK</sequence>
<evidence type="ECO:0000313" key="2">
    <source>
        <dbReference type="Proteomes" id="UP001221597"/>
    </source>
</evidence>
<proteinExistence type="predicted"/>
<dbReference type="RefSeq" id="WP_283078185.1">
    <property type="nucleotide sequence ID" value="NZ_CP121671.1"/>
</dbReference>
<organism evidence="1 2">
    <name type="scientific">Halobacillus naozhouensis</name>
    <dbReference type="NCBI Taxonomy" id="554880"/>
    <lineage>
        <taxon>Bacteria</taxon>
        <taxon>Bacillati</taxon>
        <taxon>Bacillota</taxon>
        <taxon>Bacilli</taxon>
        <taxon>Bacillales</taxon>
        <taxon>Bacillaceae</taxon>
        <taxon>Halobacillus</taxon>
    </lineage>
</organism>
<dbReference type="InterPro" id="IPR025020">
    <property type="entry name" value="DUF3908"/>
</dbReference>
<dbReference type="EMBL" id="CP121671">
    <property type="protein sequence ID" value="WFT76231.1"/>
    <property type="molecule type" value="Genomic_DNA"/>
</dbReference>
<dbReference type="Pfam" id="PF13048">
    <property type="entry name" value="DUF3908"/>
    <property type="match status" value="1"/>
</dbReference>
<keyword evidence="2" id="KW-1185">Reference proteome</keyword>